<name>A0AAP0B970_9ASPA</name>
<evidence type="ECO:0000313" key="6">
    <source>
        <dbReference type="Proteomes" id="UP001418222"/>
    </source>
</evidence>
<gene>
    <name evidence="5" type="primary">rpoC2</name>
    <name evidence="5" type="ORF">KSP39_PZI015855</name>
</gene>
<dbReference type="AlphaFoldDB" id="A0AAP0B970"/>
<accession>A0AAP0B970</accession>
<dbReference type="PANTHER" id="PTHR34995:SF1">
    <property type="entry name" value="DNA-DIRECTED RNA POLYMERASE SUBUNIT BETA"/>
    <property type="match status" value="1"/>
</dbReference>
<evidence type="ECO:0000256" key="3">
    <source>
        <dbReference type="ARBA" id="ARBA00022695"/>
    </source>
</evidence>
<organism evidence="5 6">
    <name type="scientific">Platanthera zijinensis</name>
    <dbReference type="NCBI Taxonomy" id="2320716"/>
    <lineage>
        <taxon>Eukaryota</taxon>
        <taxon>Viridiplantae</taxon>
        <taxon>Streptophyta</taxon>
        <taxon>Embryophyta</taxon>
        <taxon>Tracheophyta</taxon>
        <taxon>Spermatophyta</taxon>
        <taxon>Magnoliopsida</taxon>
        <taxon>Liliopsida</taxon>
        <taxon>Asparagales</taxon>
        <taxon>Orchidaceae</taxon>
        <taxon>Orchidoideae</taxon>
        <taxon>Orchideae</taxon>
        <taxon>Orchidinae</taxon>
        <taxon>Platanthera</taxon>
    </lineage>
</organism>
<comment type="caution">
    <text evidence="5">The sequence shown here is derived from an EMBL/GenBank/DDBJ whole genome shotgun (WGS) entry which is preliminary data.</text>
</comment>
<reference evidence="5 6" key="1">
    <citation type="journal article" date="2022" name="Nat. Plants">
        <title>Genomes of leafy and leafless Platanthera orchids illuminate the evolution of mycoheterotrophy.</title>
        <authorList>
            <person name="Li M.H."/>
            <person name="Liu K.W."/>
            <person name="Li Z."/>
            <person name="Lu H.C."/>
            <person name="Ye Q.L."/>
            <person name="Zhang D."/>
            <person name="Wang J.Y."/>
            <person name="Li Y.F."/>
            <person name="Zhong Z.M."/>
            <person name="Liu X."/>
            <person name="Yu X."/>
            <person name="Liu D.K."/>
            <person name="Tu X.D."/>
            <person name="Liu B."/>
            <person name="Hao Y."/>
            <person name="Liao X.Y."/>
            <person name="Jiang Y.T."/>
            <person name="Sun W.H."/>
            <person name="Chen J."/>
            <person name="Chen Y.Q."/>
            <person name="Ai Y."/>
            <person name="Zhai J.W."/>
            <person name="Wu S.S."/>
            <person name="Zhou Z."/>
            <person name="Hsiao Y.Y."/>
            <person name="Wu W.L."/>
            <person name="Chen Y.Y."/>
            <person name="Lin Y.F."/>
            <person name="Hsu J.L."/>
            <person name="Li C.Y."/>
            <person name="Wang Z.W."/>
            <person name="Zhao X."/>
            <person name="Zhong W.Y."/>
            <person name="Ma X.K."/>
            <person name="Ma L."/>
            <person name="Huang J."/>
            <person name="Chen G.Z."/>
            <person name="Huang M.Z."/>
            <person name="Huang L."/>
            <person name="Peng D.H."/>
            <person name="Luo Y.B."/>
            <person name="Zou S.Q."/>
            <person name="Chen S.P."/>
            <person name="Lan S."/>
            <person name="Tsai W.C."/>
            <person name="Van de Peer Y."/>
            <person name="Liu Z.J."/>
        </authorList>
    </citation>
    <scope>NUCLEOTIDE SEQUENCE [LARGE SCALE GENOMIC DNA]</scope>
    <source>
        <strain evidence="5">Lor287</strain>
    </source>
</reference>
<dbReference type="GO" id="GO:0000428">
    <property type="term" value="C:DNA-directed RNA polymerase complex"/>
    <property type="evidence" value="ECO:0007669"/>
    <property type="project" value="UniProtKB-KW"/>
</dbReference>
<keyword evidence="1 5" id="KW-0240">DNA-directed RNA polymerase</keyword>
<keyword evidence="2" id="KW-0808">Transferase</keyword>
<protein>
    <submittedName>
        <fullName evidence="5">DNA-directed RNA polymerase subunit beta</fullName>
    </submittedName>
</protein>
<sequence>MNANSFSVEERYIFDLSLTNDQVREIIDYSKPYRTISHVHWNLIDPSTFIRQDNYDDSLAKKRRNRFVIPLQYDQEREKKLIPCFGISMKIPRNGILRQNSILAYFDDPRYRRSSSGMEQCPRHRSERY</sequence>
<keyword evidence="4" id="KW-0804">Transcription</keyword>
<dbReference type="GO" id="GO:0016779">
    <property type="term" value="F:nucleotidyltransferase activity"/>
    <property type="evidence" value="ECO:0007669"/>
    <property type="project" value="UniProtKB-KW"/>
</dbReference>
<keyword evidence="6" id="KW-1185">Reference proteome</keyword>
<evidence type="ECO:0000313" key="5">
    <source>
        <dbReference type="EMBL" id="KAK8933535.1"/>
    </source>
</evidence>
<dbReference type="InterPro" id="IPR050254">
    <property type="entry name" value="RNA_pol_beta''_euk"/>
</dbReference>
<evidence type="ECO:0000256" key="1">
    <source>
        <dbReference type="ARBA" id="ARBA00022478"/>
    </source>
</evidence>
<proteinExistence type="predicted"/>
<dbReference type="Proteomes" id="UP001418222">
    <property type="component" value="Unassembled WGS sequence"/>
</dbReference>
<evidence type="ECO:0000256" key="2">
    <source>
        <dbReference type="ARBA" id="ARBA00022679"/>
    </source>
</evidence>
<keyword evidence="3" id="KW-0548">Nucleotidyltransferase</keyword>
<dbReference type="EMBL" id="JBBWWQ010000013">
    <property type="protein sequence ID" value="KAK8933535.1"/>
    <property type="molecule type" value="Genomic_DNA"/>
</dbReference>
<dbReference type="PANTHER" id="PTHR34995">
    <property type="entry name" value="DNA-DIRECTED RNA POLYMERASE SUBUNIT BETA"/>
    <property type="match status" value="1"/>
</dbReference>
<evidence type="ECO:0000256" key="4">
    <source>
        <dbReference type="ARBA" id="ARBA00023163"/>
    </source>
</evidence>